<proteinExistence type="predicted"/>
<dbReference type="InterPro" id="IPR018511">
    <property type="entry name" value="Hemolysin-typ_Ca-bd_CS"/>
</dbReference>
<gene>
    <name evidence="1" type="ORF">GGR34_000585</name>
</gene>
<dbReference type="PRINTS" id="PR00313">
    <property type="entry name" value="CABNDNGRPT"/>
</dbReference>
<dbReference type="RefSeq" id="WP_154664061.1">
    <property type="nucleotide sequence ID" value="NZ_JACIDC010000002.1"/>
</dbReference>
<evidence type="ECO:0000313" key="2">
    <source>
        <dbReference type="Proteomes" id="UP000519439"/>
    </source>
</evidence>
<dbReference type="AlphaFoldDB" id="A0A7W6IDM8"/>
<dbReference type="Pfam" id="PF00353">
    <property type="entry name" value="HemolysinCabind"/>
    <property type="match status" value="2"/>
</dbReference>
<organism evidence="1 2">
    <name type="scientific">Microvirga flocculans</name>
    <dbReference type="NCBI Taxonomy" id="217168"/>
    <lineage>
        <taxon>Bacteria</taxon>
        <taxon>Pseudomonadati</taxon>
        <taxon>Pseudomonadota</taxon>
        <taxon>Alphaproteobacteria</taxon>
        <taxon>Hyphomicrobiales</taxon>
        <taxon>Methylobacteriaceae</taxon>
        <taxon>Microvirga</taxon>
    </lineage>
</organism>
<dbReference type="EMBL" id="JACIDC010000002">
    <property type="protein sequence ID" value="MBB4038950.1"/>
    <property type="molecule type" value="Genomic_DNA"/>
</dbReference>
<dbReference type="PROSITE" id="PS00330">
    <property type="entry name" value="HEMOLYSIN_CALCIUM"/>
    <property type="match status" value="3"/>
</dbReference>
<accession>A0A7W6IDM8</accession>
<dbReference type="InterPro" id="IPR011049">
    <property type="entry name" value="Serralysin-like_metalloprot_C"/>
</dbReference>
<comment type="caution">
    <text evidence="1">The sequence shown here is derived from an EMBL/GenBank/DDBJ whole genome shotgun (WGS) entry which is preliminary data.</text>
</comment>
<reference evidence="1 2" key="1">
    <citation type="submission" date="2020-08" db="EMBL/GenBank/DDBJ databases">
        <title>Genomic Encyclopedia of Type Strains, Phase IV (KMG-IV): sequencing the most valuable type-strain genomes for metagenomic binning, comparative biology and taxonomic classification.</title>
        <authorList>
            <person name="Goeker M."/>
        </authorList>
    </citation>
    <scope>NUCLEOTIDE SEQUENCE [LARGE SCALE GENOMIC DNA]</scope>
    <source>
        <strain evidence="1 2">DSM 15743</strain>
    </source>
</reference>
<keyword evidence="2" id="KW-1185">Reference proteome</keyword>
<name>A0A7W6IDM8_9HYPH</name>
<dbReference type="GO" id="GO:0005509">
    <property type="term" value="F:calcium ion binding"/>
    <property type="evidence" value="ECO:0007669"/>
    <property type="project" value="InterPro"/>
</dbReference>
<dbReference type="Proteomes" id="UP000519439">
    <property type="component" value="Unassembled WGS sequence"/>
</dbReference>
<sequence>MLNYYFTYYTLQQAEVKYTVSEYNNMVGYDTLNQLLDAIYKGIAPFYSVHVNGNDLDNYITGSTLNNDLNGGAGQDTLDGGAGDDFLWGGTGADRLIGGAGDDSYNIDDAGDVVVETANGGTDFILSRVSYVLPENVEKLGLGGSGRTVFESYESINGTGNALDNELSGNAGDNHLMGLGGDDTLHDLAGSDTLEGGTGDDKYYVESINSTVIEAINGGRDTAFVMYNVADLASFDFGKFKNVEVIHFANFSSSGQYGILEDGEFYLVDDKLNPKKAVNLDDFETKSDTIGLSKAIFSKIGKKGGLKKDAFWTGSKAHDKNDRIIYDKKAGDLYYDADGSGSRKAVKFADLDKNLKITAKDFFII</sequence>
<protein>
    <submittedName>
        <fullName evidence="1">Ca2+-binding RTX toxin-like protein</fullName>
    </submittedName>
</protein>
<dbReference type="Gene3D" id="2.150.10.10">
    <property type="entry name" value="Serralysin-like metalloprotease, C-terminal"/>
    <property type="match status" value="2"/>
</dbReference>
<dbReference type="InterPro" id="IPR001343">
    <property type="entry name" value="Hemolysn_Ca-bd"/>
</dbReference>
<dbReference type="SUPFAM" id="SSF51120">
    <property type="entry name" value="beta-Roll"/>
    <property type="match status" value="2"/>
</dbReference>
<evidence type="ECO:0000313" key="1">
    <source>
        <dbReference type="EMBL" id="MBB4038950.1"/>
    </source>
</evidence>